<comment type="caution">
    <text evidence="1">The sequence shown here is derived from an EMBL/GenBank/DDBJ whole genome shotgun (WGS) entry which is preliminary data.</text>
</comment>
<dbReference type="EMBL" id="JACHXO010000005">
    <property type="protein sequence ID" value="MBB3195636.1"/>
    <property type="molecule type" value="Genomic_DNA"/>
</dbReference>
<dbReference type="RefSeq" id="WP_246410149.1">
    <property type="nucleotide sequence ID" value="NZ_JACHXO010000005.1"/>
</dbReference>
<reference evidence="1 2" key="1">
    <citation type="submission" date="2020-08" db="EMBL/GenBank/DDBJ databases">
        <title>Genomic Encyclopedia of Type Strains, Phase III (KMG-III): the genomes of soil and plant-associated and newly described type strains.</title>
        <authorList>
            <person name="Whitman W."/>
        </authorList>
    </citation>
    <scope>NUCLEOTIDE SEQUENCE [LARGE SCALE GENOMIC DNA]</scope>
    <source>
        <strain evidence="1 2">CECT 7247</strain>
    </source>
</reference>
<sequence>MMSKLTLSRRGAMRWLSGLTGAASTAGLHSGLGLGAGLSGSLFMAGCATGPAAAPLDAQQRQRAADRIGWGATQSQLALIEALGWPRYVEQQLQAHPATKLPPPYQASIDALQISRTDPLLRVRDAEALRRNADKAADEAQRVALRQQYQTSRQLSVREAGDRQLTRQLYSEHQLLEQMAWFWFNHFNVHQAKREVALLLPDYEDRALRPQTLGSFRRMLGAVARHPAMLRYLDNDQNAVRAINENYARELLELHTLGVNGGYSQRDVQELARVLTGFGVRVEDEPPRLNPRLAALYQRDGFFEFHPGRHDFGDKQVLGHTIRGRGAAELDEVLDLLVAHPSTAQHISRKLAVFFLSDQPPPALVDDMARAFQRTRGDIPATLRPLLLSPAFVAPGTPPKFKDPQHYLLSSLRAGFESRPMVNSQPLQNWLRRLGQGLYDKQTPDGYPLTDEAWNSAGQMTTRFELARQIGGGAAPIFRADGTNTPVPMPDLTPLKSRVLATVGPNTRDALAQAGSQQQWLSLYLSSPDFMYR</sequence>
<dbReference type="Proteomes" id="UP000574369">
    <property type="component" value="Unassembled WGS sequence"/>
</dbReference>
<accession>A0ABR6GU61</accession>
<name>A0ABR6GU61_9BURK</name>
<proteinExistence type="predicted"/>
<evidence type="ECO:0000313" key="1">
    <source>
        <dbReference type="EMBL" id="MBB3195636.1"/>
    </source>
</evidence>
<evidence type="ECO:0000313" key="2">
    <source>
        <dbReference type="Proteomes" id="UP000574369"/>
    </source>
</evidence>
<protein>
    <submittedName>
        <fullName evidence="1">Uncharacterized protein (DUF1800 family)</fullName>
    </submittedName>
</protein>
<dbReference type="InterPro" id="IPR014917">
    <property type="entry name" value="DUF1800"/>
</dbReference>
<gene>
    <name evidence="1" type="ORF">FHS28_003042</name>
</gene>
<keyword evidence="2" id="KW-1185">Reference proteome</keyword>
<organism evidence="1 2">
    <name type="scientific">Roseateles terrae</name>
    <dbReference type="NCBI Taxonomy" id="431060"/>
    <lineage>
        <taxon>Bacteria</taxon>
        <taxon>Pseudomonadati</taxon>
        <taxon>Pseudomonadota</taxon>
        <taxon>Betaproteobacteria</taxon>
        <taxon>Burkholderiales</taxon>
        <taxon>Sphaerotilaceae</taxon>
        <taxon>Roseateles</taxon>
    </lineage>
</organism>
<dbReference type="Pfam" id="PF08811">
    <property type="entry name" value="DUF1800"/>
    <property type="match status" value="1"/>
</dbReference>